<dbReference type="InterPro" id="IPR014710">
    <property type="entry name" value="RmlC-like_jellyroll"/>
</dbReference>
<dbReference type="RefSeq" id="WP_322440884.1">
    <property type="nucleotide sequence ID" value="NZ_JAXOTQ010000017.1"/>
</dbReference>
<gene>
    <name evidence="1" type="ORF">U2F25_15315</name>
</gene>
<evidence type="ECO:0008006" key="3">
    <source>
        <dbReference type="Google" id="ProtNLM"/>
    </source>
</evidence>
<sequence>MSVEAAVEPRARFVYDEWMESLGVPIHTGYAVSDLRTVELGWWEERQCNTAFVQLMGQEGVSEARVTEIPPGATLPAYKVGIDEVVYVLMGNGSTHVSDGSGHSQSFEWSARAMFLVPANTTRQFRNLSGDTTVRLVHYTYLPLALSVVTDPDYFLNNPYRLPAPITADGDAYSDARTVPGGEGYRWINGQRGKGVAYWYGRLFPDMLAWDRLDTNEERGAGSRTVRIQFAGTDMSAHMSVFASRTYKKGHRHGPGRAILIPGGEGYSVMWPEGGEKVIVRWQEGSMFVPPNRWFHQHFNLGANPARYLAIHPPIQLNGYTEKVVNANDQIEYVAEDPEVRAMFECELAERGLTTLMPDEAYTNPDYVWK</sequence>
<dbReference type="EMBL" id="JAXOTQ010000017">
    <property type="protein sequence ID" value="MDZ5490818.1"/>
    <property type="molecule type" value="Genomic_DNA"/>
</dbReference>
<evidence type="ECO:0000313" key="2">
    <source>
        <dbReference type="Proteomes" id="UP001290101"/>
    </source>
</evidence>
<keyword evidence="2" id="KW-1185">Reference proteome</keyword>
<evidence type="ECO:0000313" key="1">
    <source>
        <dbReference type="EMBL" id="MDZ5490818.1"/>
    </source>
</evidence>
<name>A0ABU5JE03_9ACTN</name>
<organism evidence="1 2">
    <name type="scientific">Micromonospora sicca</name>
    <dbReference type="NCBI Taxonomy" id="2202420"/>
    <lineage>
        <taxon>Bacteria</taxon>
        <taxon>Bacillati</taxon>
        <taxon>Actinomycetota</taxon>
        <taxon>Actinomycetes</taxon>
        <taxon>Micromonosporales</taxon>
        <taxon>Micromonosporaceae</taxon>
        <taxon>Micromonospora</taxon>
    </lineage>
</organism>
<proteinExistence type="predicted"/>
<comment type="caution">
    <text evidence="1">The sequence shown here is derived from an EMBL/GenBank/DDBJ whole genome shotgun (WGS) entry which is preliminary data.</text>
</comment>
<dbReference type="InterPro" id="IPR011051">
    <property type="entry name" value="RmlC_Cupin_sf"/>
</dbReference>
<dbReference type="Gene3D" id="2.60.120.10">
    <property type="entry name" value="Jelly Rolls"/>
    <property type="match status" value="2"/>
</dbReference>
<reference evidence="1 2" key="1">
    <citation type="submission" date="2023-12" db="EMBL/GenBank/DDBJ databases">
        <title>Micromonospora sp. nov., isolated from Atacama Desert.</title>
        <authorList>
            <person name="Carro L."/>
            <person name="Golinska P."/>
            <person name="Klenk H.-P."/>
            <person name="Goodfellow M."/>
        </authorList>
    </citation>
    <scope>NUCLEOTIDE SEQUENCE [LARGE SCALE GENOMIC DNA]</scope>
    <source>
        <strain evidence="1 2">4G53</strain>
    </source>
</reference>
<dbReference type="SUPFAM" id="SSF51182">
    <property type="entry name" value="RmlC-like cupins"/>
    <property type="match status" value="1"/>
</dbReference>
<accession>A0ABU5JE03</accession>
<protein>
    <recommendedName>
        <fullName evidence="3">Cupin domain-containing protein</fullName>
    </recommendedName>
</protein>
<dbReference type="Proteomes" id="UP001290101">
    <property type="component" value="Unassembled WGS sequence"/>
</dbReference>